<evidence type="ECO:0000313" key="2">
    <source>
        <dbReference type="EMBL" id="CAL1410750.1"/>
    </source>
</evidence>
<keyword evidence="3" id="KW-1185">Reference proteome</keyword>
<feature type="region of interest" description="Disordered" evidence="1">
    <location>
        <begin position="55"/>
        <end position="85"/>
    </location>
</feature>
<reference evidence="2 3" key="1">
    <citation type="submission" date="2024-04" db="EMBL/GenBank/DDBJ databases">
        <authorList>
            <person name="Fracassetti M."/>
        </authorList>
    </citation>
    <scope>NUCLEOTIDE SEQUENCE [LARGE SCALE GENOMIC DNA]</scope>
</reference>
<protein>
    <submittedName>
        <fullName evidence="2">Uncharacterized protein</fullName>
    </submittedName>
</protein>
<gene>
    <name evidence="2" type="ORF">LTRI10_LOCUS50146</name>
</gene>
<name>A0AAV2GMQ1_9ROSI</name>
<organism evidence="2 3">
    <name type="scientific">Linum trigynum</name>
    <dbReference type="NCBI Taxonomy" id="586398"/>
    <lineage>
        <taxon>Eukaryota</taxon>
        <taxon>Viridiplantae</taxon>
        <taxon>Streptophyta</taxon>
        <taxon>Embryophyta</taxon>
        <taxon>Tracheophyta</taxon>
        <taxon>Spermatophyta</taxon>
        <taxon>Magnoliopsida</taxon>
        <taxon>eudicotyledons</taxon>
        <taxon>Gunneridae</taxon>
        <taxon>Pentapetalae</taxon>
        <taxon>rosids</taxon>
        <taxon>fabids</taxon>
        <taxon>Malpighiales</taxon>
        <taxon>Linaceae</taxon>
        <taxon>Linum</taxon>
    </lineage>
</organism>
<dbReference type="AlphaFoldDB" id="A0AAV2GMQ1"/>
<evidence type="ECO:0000256" key="1">
    <source>
        <dbReference type="SAM" id="MobiDB-lite"/>
    </source>
</evidence>
<dbReference type="Proteomes" id="UP001497516">
    <property type="component" value="Chromosome 9"/>
</dbReference>
<dbReference type="EMBL" id="OZ034822">
    <property type="protein sequence ID" value="CAL1410750.1"/>
    <property type="molecule type" value="Genomic_DNA"/>
</dbReference>
<proteinExistence type="predicted"/>
<sequence>MSRQPRPRPPTARSVLHAGTRTPGPCRDPCPARSSCYPPVINPTRSGSIRSYRLTTPWPAQFGPTSGPPSRPIRPPLDSGPPSPLGQQAQLLLLLWPNRLWFFSVGPNRSRLSFEPRPSSVFPGPCHGPGPSASAANPVR</sequence>
<feature type="region of interest" description="Disordered" evidence="1">
    <location>
        <begin position="113"/>
        <end position="140"/>
    </location>
</feature>
<feature type="region of interest" description="Disordered" evidence="1">
    <location>
        <begin position="1"/>
        <end position="29"/>
    </location>
</feature>
<feature type="compositionally biased region" description="Pro residues" evidence="1">
    <location>
        <begin position="66"/>
        <end position="84"/>
    </location>
</feature>
<evidence type="ECO:0000313" key="3">
    <source>
        <dbReference type="Proteomes" id="UP001497516"/>
    </source>
</evidence>
<accession>A0AAV2GMQ1</accession>